<dbReference type="GeneID" id="15392780"/>
<reference evidence="2 3" key="1">
    <citation type="journal article" date="2013" name="Genome Announc.">
        <title>Complete Genome Sequence of the Thermophilic and Facultatively Chemolithoautotrophic Sulfate Reducer Archaeoglobus sulfaticallidus Strain PM70-1T.</title>
        <authorList>
            <person name="Stokke R."/>
            <person name="Hocking W.P."/>
            <person name="Steinsbu B.O."/>
            <person name="Steen I.H."/>
        </authorList>
    </citation>
    <scope>NUCLEOTIDE SEQUENCE [LARGE SCALE GENOMIC DNA]</scope>
    <source>
        <strain evidence="2">PM70-1</strain>
    </source>
</reference>
<dbReference type="PROSITE" id="PS00198">
    <property type="entry name" value="4FE4S_FER_1"/>
    <property type="match status" value="1"/>
</dbReference>
<dbReference type="AlphaFoldDB" id="N0BBZ1"/>
<dbReference type="InterPro" id="IPR017896">
    <property type="entry name" value="4Fe4S_Fe-S-bd"/>
</dbReference>
<keyword evidence="3" id="KW-1185">Reference proteome</keyword>
<dbReference type="SUPFAM" id="SSF54862">
    <property type="entry name" value="4Fe-4S ferredoxins"/>
    <property type="match status" value="1"/>
</dbReference>
<evidence type="ECO:0000259" key="1">
    <source>
        <dbReference type="PROSITE" id="PS51379"/>
    </source>
</evidence>
<dbReference type="Pfam" id="PF12838">
    <property type="entry name" value="Fer4_7"/>
    <property type="match status" value="1"/>
</dbReference>
<sequence length="53" mass="5888">MEVKAERCVGCAFCMLICPYDAVKVFGKAEIDEEKCKACLKCVYYCPKSAIGE</sequence>
<dbReference type="STRING" id="387631.Asulf_01139"/>
<dbReference type="Proteomes" id="UP000013307">
    <property type="component" value="Chromosome"/>
</dbReference>
<dbReference type="KEGG" id="ast:Asulf_01139"/>
<organism evidence="2 3">
    <name type="scientific">Archaeoglobus sulfaticallidus PM70-1</name>
    <dbReference type="NCBI Taxonomy" id="387631"/>
    <lineage>
        <taxon>Archaea</taxon>
        <taxon>Methanobacteriati</taxon>
        <taxon>Methanobacteriota</taxon>
        <taxon>Archaeoglobi</taxon>
        <taxon>Archaeoglobales</taxon>
        <taxon>Archaeoglobaceae</taxon>
        <taxon>Archaeoglobus</taxon>
    </lineage>
</organism>
<dbReference type="HOGENOM" id="CLU_139698_11_4_2"/>
<dbReference type="PROSITE" id="PS51379">
    <property type="entry name" value="4FE4S_FER_2"/>
    <property type="match status" value="2"/>
</dbReference>
<gene>
    <name evidence="2" type="ORF">Asulf_01139</name>
</gene>
<dbReference type="InterPro" id="IPR017900">
    <property type="entry name" value="4Fe4S_Fe_S_CS"/>
</dbReference>
<dbReference type="RefSeq" id="WP_015590737.1">
    <property type="nucleotide sequence ID" value="NC_021169.1"/>
</dbReference>
<dbReference type="GO" id="GO:0016491">
    <property type="term" value="F:oxidoreductase activity"/>
    <property type="evidence" value="ECO:0007669"/>
    <property type="project" value="UniProtKB-ARBA"/>
</dbReference>
<evidence type="ECO:0000313" key="2">
    <source>
        <dbReference type="EMBL" id="AGK61139.1"/>
    </source>
</evidence>
<name>N0BBZ1_9EURY</name>
<feature type="domain" description="4Fe-4S ferredoxin-type" evidence="1">
    <location>
        <begin position="1"/>
        <end position="28"/>
    </location>
</feature>
<dbReference type="eggNOG" id="arCOG02448">
    <property type="taxonomic scope" value="Archaea"/>
</dbReference>
<feature type="domain" description="4Fe-4S ferredoxin-type" evidence="1">
    <location>
        <begin position="29"/>
        <end position="53"/>
    </location>
</feature>
<evidence type="ECO:0000313" key="3">
    <source>
        <dbReference type="Proteomes" id="UP000013307"/>
    </source>
</evidence>
<dbReference type="OrthoDB" id="23833at2157"/>
<accession>N0BBZ1</accession>
<dbReference type="EMBL" id="CP005290">
    <property type="protein sequence ID" value="AGK61139.1"/>
    <property type="molecule type" value="Genomic_DNA"/>
</dbReference>
<dbReference type="Gene3D" id="3.30.70.20">
    <property type="match status" value="1"/>
</dbReference>
<proteinExistence type="predicted"/>
<protein>
    <recommendedName>
        <fullName evidence="1">4Fe-4S ferredoxin-type domain-containing protein</fullName>
    </recommendedName>
</protein>